<comment type="subcellular location">
    <subcellularLocation>
        <location evidence="1">Membrane</location>
        <topology evidence="1">Multi-pass membrane protein</topology>
    </subcellularLocation>
</comment>
<comment type="caution">
    <text evidence="9">The sequence shown here is derived from an EMBL/GenBank/DDBJ whole genome shotgun (WGS) entry which is preliminary data.</text>
</comment>
<name>A0ABT1NAH8_9FIRM</name>
<dbReference type="InterPro" id="IPR003362">
    <property type="entry name" value="Bact_transf"/>
</dbReference>
<keyword evidence="10" id="KW-1185">Reference proteome</keyword>
<feature type="domain" description="Bacterial sugar transferase" evidence="8">
    <location>
        <begin position="29"/>
        <end position="208"/>
    </location>
</feature>
<evidence type="ECO:0000256" key="4">
    <source>
        <dbReference type="ARBA" id="ARBA00022692"/>
    </source>
</evidence>
<gene>
    <name evidence="9" type="ORF">LJD61_01660</name>
</gene>
<dbReference type="PANTHER" id="PTHR30576:SF0">
    <property type="entry name" value="UNDECAPRENYL-PHOSPHATE N-ACETYLGALACTOSAMINYL 1-PHOSPHATE TRANSFERASE-RELATED"/>
    <property type="match status" value="1"/>
</dbReference>
<evidence type="ECO:0000313" key="10">
    <source>
        <dbReference type="Proteomes" id="UP001651880"/>
    </source>
</evidence>
<sequence>MFISNEVKSNEAIVIKVESEKKTLYLLFKRLMDISIAFIGFLFAFFLLIIFGTLIKLESEGPFIYSQIRVGKNGRQFKIYKLRSMYIDAEKNGPQWAQKHDARVTKIGRCIRKTRIDEIPQFINIIKGDMSIVGPRPERSCFIDEFCKEIPEYNYRLAVKPGLTGWAQVNGGYELTPQEKLKKDLYYINNQSIWLDIKIILKTVKIILSGYGAR</sequence>
<dbReference type="EMBL" id="JAJEKE010000001">
    <property type="protein sequence ID" value="MCQ1528257.1"/>
    <property type="molecule type" value="Genomic_DNA"/>
</dbReference>
<dbReference type="Proteomes" id="UP001651880">
    <property type="component" value="Unassembled WGS sequence"/>
</dbReference>
<evidence type="ECO:0000256" key="6">
    <source>
        <dbReference type="ARBA" id="ARBA00023136"/>
    </source>
</evidence>
<keyword evidence="3" id="KW-0808">Transferase</keyword>
<evidence type="ECO:0000259" key="8">
    <source>
        <dbReference type="Pfam" id="PF02397"/>
    </source>
</evidence>
<evidence type="ECO:0000256" key="1">
    <source>
        <dbReference type="ARBA" id="ARBA00004141"/>
    </source>
</evidence>
<evidence type="ECO:0000256" key="5">
    <source>
        <dbReference type="ARBA" id="ARBA00022989"/>
    </source>
</evidence>
<organism evidence="9 10">
    <name type="scientific">Lutispora saccharofermentans</name>
    <dbReference type="NCBI Taxonomy" id="3024236"/>
    <lineage>
        <taxon>Bacteria</taxon>
        <taxon>Bacillati</taxon>
        <taxon>Bacillota</taxon>
        <taxon>Clostridia</taxon>
        <taxon>Lutisporales</taxon>
        <taxon>Lutisporaceae</taxon>
        <taxon>Lutispora</taxon>
    </lineage>
</organism>
<keyword evidence="6 7" id="KW-0472">Membrane</keyword>
<dbReference type="InterPro" id="IPR017475">
    <property type="entry name" value="EPS_sugar_tfrase"/>
</dbReference>
<keyword evidence="4 7" id="KW-0812">Transmembrane</keyword>
<dbReference type="NCBIfam" id="TIGR03025">
    <property type="entry name" value="EPS_sugtrans"/>
    <property type="match status" value="1"/>
</dbReference>
<evidence type="ECO:0000256" key="3">
    <source>
        <dbReference type="ARBA" id="ARBA00022679"/>
    </source>
</evidence>
<evidence type="ECO:0000256" key="7">
    <source>
        <dbReference type="SAM" id="Phobius"/>
    </source>
</evidence>
<proteinExistence type="inferred from homology"/>
<dbReference type="Pfam" id="PF02397">
    <property type="entry name" value="Bac_transf"/>
    <property type="match status" value="1"/>
</dbReference>
<protein>
    <submittedName>
        <fullName evidence="9">Exopolysaccharide biosynthesis polyprenyl glycosylphosphotransferase</fullName>
    </submittedName>
</protein>
<feature type="transmembrane region" description="Helical" evidence="7">
    <location>
        <begin position="34"/>
        <end position="55"/>
    </location>
</feature>
<dbReference type="PANTHER" id="PTHR30576">
    <property type="entry name" value="COLANIC BIOSYNTHESIS UDP-GLUCOSE LIPID CARRIER TRANSFERASE"/>
    <property type="match status" value="1"/>
</dbReference>
<accession>A0ABT1NAH8</accession>
<evidence type="ECO:0000256" key="2">
    <source>
        <dbReference type="ARBA" id="ARBA00006464"/>
    </source>
</evidence>
<dbReference type="RefSeq" id="WP_255225749.1">
    <property type="nucleotide sequence ID" value="NZ_JAJEKE010000001.1"/>
</dbReference>
<keyword evidence="5 7" id="KW-1133">Transmembrane helix</keyword>
<reference evidence="9 10" key="1">
    <citation type="submission" date="2021-10" db="EMBL/GenBank/DDBJ databases">
        <title>Lutispora strain m25 sp. nov., a thermophilic, non-spore-forming bacterium isolated from a lab-scale methanogenic bioreactor digesting anaerobic sludge.</title>
        <authorList>
            <person name="El Houari A."/>
            <person name="Mcdonald J."/>
        </authorList>
    </citation>
    <scope>NUCLEOTIDE SEQUENCE [LARGE SCALE GENOMIC DNA]</scope>
    <source>
        <strain evidence="10">m25</strain>
    </source>
</reference>
<comment type="similarity">
    <text evidence="2">Belongs to the bacterial sugar transferase family.</text>
</comment>
<evidence type="ECO:0000313" key="9">
    <source>
        <dbReference type="EMBL" id="MCQ1528257.1"/>
    </source>
</evidence>